<evidence type="ECO:0000313" key="2">
    <source>
        <dbReference type="EMBL" id="EOM76886.1"/>
    </source>
</evidence>
<comment type="caution">
    <text evidence="2">The sequence shown here is derived from an EMBL/GenBank/DDBJ whole genome shotgun (WGS) entry which is preliminary data.</text>
</comment>
<evidence type="ECO:0000256" key="1">
    <source>
        <dbReference type="SAM" id="MobiDB-lite"/>
    </source>
</evidence>
<accession>R7WNJ9</accession>
<dbReference type="PATRIC" id="fig|1273125.3.peg.1735"/>
<sequence>MTMRRDLSPATTIALFAVVLAVVFAVTYAIGSASGPVGGEPEHGTGHPATTETTTHPQHTGEHP</sequence>
<protein>
    <submittedName>
        <fullName evidence="2">Uncharacterized protein</fullName>
    </submittedName>
</protein>
<dbReference type="AlphaFoldDB" id="R7WNJ9"/>
<evidence type="ECO:0000313" key="3">
    <source>
        <dbReference type="Proteomes" id="UP000013525"/>
    </source>
</evidence>
<proteinExistence type="predicted"/>
<dbReference type="Proteomes" id="UP000013525">
    <property type="component" value="Unassembled WGS sequence"/>
</dbReference>
<dbReference type="EMBL" id="APMY01000059">
    <property type="protein sequence ID" value="EOM76886.1"/>
    <property type="molecule type" value="Genomic_DNA"/>
</dbReference>
<name>R7WNJ9_9NOCA</name>
<gene>
    <name evidence="2" type="ORF">Rrhod_1799</name>
</gene>
<feature type="region of interest" description="Disordered" evidence="1">
    <location>
        <begin position="33"/>
        <end position="64"/>
    </location>
</feature>
<keyword evidence="3" id="KW-1185">Reference proteome</keyword>
<organism evidence="2 3">
    <name type="scientific">Rhodococcus rhodnii LMG 5362</name>
    <dbReference type="NCBI Taxonomy" id="1273125"/>
    <lineage>
        <taxon>Bacteria</taxon>
        <taxon>Bacillati</taxon>
        <taxon>Actinomycetota</taxon>
        <taxon>Actinomycetes</taxon>
        <taxon>Mycobacteriales</taxon>
        <taxon>Nocardiaceae</taxon>
        <taxon>Rhodococcus</taxon>
    </lineage>
</organism>
<reference evidence="2 3" key="1">
    <citation type="journal article" date="2013" name="Genome Announc.">
        <title>Draft Genome Sequence of Rhodococcus rhodnii Strain LMG5362, a Symbiont of Rhodnius prolixus (Hemiptera, Reduviidae, Triatominae), the Principle Vector of Trypanosoma cruzi.</title>
        <authorList>
            <person name="Pachebat J.A."/>
            <person name="van Keulen G."/>
            <person name="Whitten M.M."/>
            <person name="Girdwood S."/>
            <person name="Del Sol R."/>
            <person name="Dyson P.J."/>
            <person name="Facey P.D."/>
        </authorList>
    </citation>
    <scope>NUCLEOTIDE SEQUENCE [LARGE SCALE GENOMIC DNA]</scope>
    <source>
        <strain evidence="2 3">LMG 5362</strain>
    </source>
</reference>
<feature type="compositionally biased region" description="Low complexity" evidence="1">
    <location>
        <begin position="46"/>
        <end position="58"/>
    </location>
</feature>